<gene>
    <name evidence="1" type="ORF">S01H4_11172</name>
</gene>
<sequence length="34" mass="3736">MKEHVIEAITSGFEGKWTHIDPKSALANLTPENA</sequence>
<name>X1AEI1_9ZZZZ</name>
<feature type="non-terminal residue" evidence="1">
    <location>
        <position position="34"/>
    </location>
</feature>
<proteinExistence type="predicted"/>
<organism evidence="1">
    <name type="scientific">marine sediment metagenome</name>
    <dbReference type="NCBI Taxonomy" id="412755"/>
    <lineage>
        <taxon>unclassified sequences</taxon>
        <taxon>metagenomes</taxon>
        <taxon>ecological metagenomes</taxon>
    </lineage>
</organism>
<dbReference type="AlphaFoldDB" id="X1AEI1"/>
<comment type="caution">
    <text evidence="1">The sequence shown here is derived from an EMBL/GenBank/DDBJ whole genome shotgun (WGS) entry which is preliminary data.</text>
</comment>
<dbReference type="EMBL" id="BART01004459">
    <property type="protein sequence ID" value="GAG71098.1"/>
    <property type="molecule type" value="Genomic_DNA"/>
</dbReference>
<protein>
    <submittedName>
        <fullName evidence="1">Uncharacterized protein</fullName>
    </submittedName>
</protein>
<accession>X1AEI1</accession>
<reference evidence="1" key="1">
    <citation type="journal article" date="2014" name="Front. Microbiol.">
        <title>High frequency of phylogenetically diverse reductive dehalogenase-homologous genes in deep subseafloor sedimentary metagenomes.</title>
        <authorList>
            <person name="Kawai M."/>
            <person name="Futagami T."/>
            <person name="Toyoda A."/>
            <person name="Takaki Y."/>
            <person name="Nishi S."/>
            <person name="Hori S."/>
            <person name="Arai W."/>
            <person name="Tsubouchi T."/>
            <person name="Morono Y."/>
            <person name="Uchiyama I."/>
            <person name="Ito T."/>
            <person name="Fujiyama A."/>
            <person name="Inagaki F."/>
            <person name="Takami H."/>
        </authorList>
    </citation>
    <scope>NUCLEOTIDE SEQUENCE</scope>
    <source>
        <strain evidence="1">Expedition CK06-06</strain>
    </source>
</reference>
<evidence type="ECO:0000313" key="1">
    <source>
        <dbReference type="EMBL" id="GAG71098.1"/>
    </source>
</evidence>